<evidence type="ECO:0000313" key="2">
    <source>
        <dbReference type="Proteomes" id="UP001500556"/>
    </source>
</evidence>
<dbReference type="EMBL" id="BAABLO010000001">
    <property type="protein sequence ID" value="GAA4712590.1"/>
    <property type="molecule type" value="Genomic_DNA"/>
</dbReference>
<evidence type="ECO:0000313" key="1">
    <source>
        <dbReference type="EMBL" id="GAA4712590.1"/>
    </source>
</evidence>
<organism evidence="1 2">
    <name type="scientific">Pedococcus ginsenosidimutans</name>
    <dbReference type="NCBI Taxonomy" id="490570"/>
    <lineage>
        <taxon>Bacteria</taxon>
        <taxon>Bacillati</taxon>
        <taxon>Actinomycetota</taxon>
        <taxon>Actinomycetes</taxon>
        <taxon>Micrococcales</taxon>
        <taxon>Intrasporangiaceae</taxon>
        <taxon>Pedococcus</taxon>
    </lineage>
</organism>
<dbReference type="Proteomes" id="UP001500556">
    <property type="component" value="Unassembled WGS sequence"/>
</dbReference>
<keyword evidence="2" id="KW-1185">Reference proteome</keyword>
<accession>A0ABP8XPV1</accession>
<protein>
    <submittedName>
        <fullName evidence="1">Uncharacterized protein</fullName>
    </submittedName>
</protein>
<name>A0ABP8XPV1_9MICO</name>
<comment type="caution">
    <text evidence="1">The sequence shown here is derived from an EMBL/GenBank/DDBJ whole genome shotgun (WGS) entry which is preliminary data.</text>
</comment>
<proteinExistence type="predicted"/>
<sequence>MVFPEVDGRRSTSALGRAVVADALRGVDPVGAQAAERETNWRQGYLDHFRRLVEAGLLRDGEAALDVARAGLESLHTRMRSATEEGEVPLAEVFAAGTGAVPPLETATVRGTGERALELSIPLHGERLGGDALHRQLDRWVAAGSMEPSAAEAVREVVAHPEWLDLRDQKLVVLGAGAEMGPLRAVLSWGGEVVGVDLPRPDVWHRVLGVAAGSAGTLHLPVAGSTWSASNLAAHAGGDLVHDLPRLADWLGSLDGPLVLGNYVYADGATNVRVATAVDALSVELLRRRDDVALAFLATPTDVFAVPREAVEFSTRAYRAPSAAMRVARPALRTVSGGRLLRRNYAPGSDPGLNDSLVPQQGPNYALAKRLQRWRATVARRDGVTTSLNVAPPTRTRSVVKNRALASAYAGAHRFGIEVFEPATSNTLMAALLVHDLRTGGDQGDASAGGTAAPWEEEARGAVHGGLWRTAYDPRSALGLAVVLGLGSART</sequence>
<reference evidence="2" key="1">
    <citation type="journal article" date="2019" name="Int. J. Syst. Evol. Microbiol.">
        <title>The Global Catalogue of Microorganisms (GCM) 10K type strain sequencing project: providing services to taxonomists for standard genome sequencing and annotation.</title>
        <authorList>
            <consortium name="The Broad Institute Genomics Platform"/>
            <consortium name="The Broad Institute Genome Sequencing Center for Infectious Disease"/>
            <person name="Wu L."/>
            <person name="Ma J."/>
        </authorList>
    </citation>
    <scope>NUCLEOTIDE SEQUENCE [LARGE SCALE GENOMIC DNA]</scope>
    <source>
        <strain evidence="2">JCM 18961</strain>
    </source>
</reference>
<gene>
    <name evidence="1" type="ORF">GCM10025782_05850</name>
</gene>